<dbReference type="RefSeq" id="WP_102609649.1">
    <property type="nucleotide sequence ID" value="NZ_CADIKD010000010.1"/>
</dbReference>
<dbReference type="InterPro" id="IPR028081">
    <property type="entry name" value="Leu-bd"/>
</dbReference>
<dbReference type="AlphaFoldDB" id="A0A2N7W779"/>
<proteinExistence type="inferred from homology"/>
<protein>
    <submittedName>
        <fullName evidence="5">Amino acid ABC transporter substrate-binding protein</fullName>
    </submittedName>
</protein>
<dbReference type="PANTHER" id="PTHR30483:SF6">
    <property type="entry name" value="PERIPLASMIC BINDING PROTEIN OF ABC TRANSPORTER FOR NATURAL AMINO ACIDS"/>
    <property type="match status" value="1"/>
</dbReference>
<comment type="similarity">
    <text evidence="1">Belongs to the leucine-binding protein family.</text>
</comment>
<dbReference type="InterPro" id="IPR051010">
    <property type="entry name" value="BCAA_transport"/>
</dbReference>
<feature type="chain" id="PRO_5014620751" evidence="3">
    <location>
        <begin position="32"/>
        <end position="419"/>
    </location>
</feature>
<name>A0A2N7W779_9BURK</name>
<sequence>MHARRTRKTLATLKAAATAMACAIASFGAHAATAPAQITIGTLYASTGPFAVASQGQYEGLKFWADDVNKKGGVFVKAFDKKIPVKIVAYDDQSSTSTATTLYNQLITQDKVDVLVSDFGSVLTSVAVPLAAEHHLLLIDPTGSGANFFTQKTDYLADVSIPSSTVWPIPLANFLLEQKIKRVAIIYGANDFDASQAETMKATLVKGGITPVYYHSVPTTESNYSVLVHTVKAADPQAVLEFGYAPNDIAFLRALSQSGLHFDMTFTIFPGQLLQLLTKNVGADALAYTYTYPTPPLVKYEKVSYGMNTAQFSNAFQAALHKDPTFLDSAGYNTGIVMQKMLGDAPAFTQTDFHQALMDMSGKTTTLLGPFQINANGAQLGQPFPVAQMVPDGKKGLKFVVVYPQEHATGKPVFPAPQH</sequence>
<dbReference type="SUPFAM" id="SSF53822">
    <property type="entry name" value="Periplasmic binding protein-like I"/>
    <property type="match status" value="1"/>
</dbReference>
<accession>A0A2N7W779</accession>
<evidence type="ECO:0000313" key="5">
    <source>
        <dbReference type="EMBL" id="PMS25259.1"/>
    </source>
</evidence>
<dbReference type="InterPro" id="IPR028082">
    <property type="entry name" value="Peripla_BP_I"/>
</dbReference>
<keyword evidence="2 3" id="KW-0732">Signal</keyword>
<gene>
    <name evidence="5" type="ORF">C0Z19_09915</name>
</gene>
<evidence type="ECO:0000256" key="1">
    <source>
        <dbReference type="ARBA" id="ARBA00010062"/>
    </source>
</evidence>
<dbReference type="EMBL" id="PNYB01000007">
    <property type="protein sequence ID" value="PMS25259.1"/>
    <property type="molecule type" value="Genomic_DNA"/>
</dbReference>
<dbReference type="Proteomes" id="UP000235347">
    <property type="component" value="Unassembled WGS sequence"/>
</dbReference>
<comment type="caution">
    <text evidence="5">The sequence shown here is derived from an EMBL/GenBank/DDBJ whole genome shotgun (WGS) entry which is preliminary data.</text>
</comment>
<evidence type="ECO:0000256" key="3">
    <source>
        <dbReference type="SAM" id="SignalP"/>
    </source>
</evidence>
<feature type="signal peptide" evidence="3">
    <location>
        <begin position="1"/>
        <end position="31"/>
    </location>
</feature>
<dbReference type="CDD" id="cd06338">
    <property type="entry name" value="PBP1_ABC_ligand_binding-like"/>
    <property type="match status" value="1"/>
</dbReference>
<organism evidence="5 6">
    <name type="scientific">Trinickia soli</name>
    <dbReference type="NCBI Taxonomy" id="380675"/>
    <lineage>
        <taxon>Bacteria</taxon>
        <taxon>Pseudomonadati</taxon>
        <taxon>Pseudomonadota</taxon>
        <taxon>Betaproteobacteria</taxon>
        <taxon>Burkholderiales</taxon>
        <taxon>Burkholderiaceae</taxon>
        <taxon>Trinickia</taxon>
    </lineage>
</organism>
<dbReference type="Pfam" id="PF13458">
    <property type="entry name" value="Peripla_BP_6"/>
    <property type="match status" value="1"/>
</dbReference>
<keyword evidence="6" id="KW-1185">Reference proteome</keyword>
<evidence type="ECO:0000259" key="4">
    <source>
        <dbReference type="Pfam" id="PF13458"/>
    </source>
</evidence>
<dbReference type="Gene3D" id="3.40.50.2300">
    <property type="match status" value="2"/>
</dbReference>
<evidence type="ECO:0000313" key="6">
    <source>
        <dbReference type="Proteomes" id="UP000235347"/>
    </source>
</evidence>
<reference evidence="5 6" key="1">
    <citation type="submission" date="2018-01" db="EMBL/GenBank/DDBJ databases">
        <title>Whole genome analyses suggest that Burkholderia sensu lato contains two further novel genera in the rhizoxinica-symbiotica group Mycetohabitans gen. nov., and Trinickia gen. nov.: implications for the evolution of diazotrophy and nodulation in the Burkholderiaceae.</title>
        <authorList>
            <person name="Estrada-de los Santos P."/>
            <person name="Palmer M."/>
            <person name="Chavez-Ramirez B."/>
            <person name="Beukes C."/>
            <person name="Steenkamp E.T."/>
            <person name="Hirsch A.M."/>
            <person name="Manyaka P."/>
            <person name="Maluk M."/>
            <person name="Lafos M."/>
            <person name="Crook M."/>
            <person name="Gross E."/>
            <person name="Simon M.F."/>
            <person name="Bueno dos Reis Junior F."/>
            <person name="Poole P.S."/>
            <person name="Venter S.N."/>
            <person name="James E.K."/>
        </authorList>
    </citation>
    <scope>NUCLEOTIDE SEQUENCE [LARGE SCALE GENOMIC DNA]</scope>
    <source>
        <strain evidence="5 6">GP25-8</strain>
    </source>
</reference>
<dbReference type="PANTHER" id="PTHR30483">
    <property type="entry name" value="LEUCINE-SPECIFIC-BINDING PROTEIN"/>
    <property type="match status" value="1"/>
</dbReference>
<feature type="domain" description="Leucine-binding protein" evidence="4">
    <location>
        <begin position="37"/>
        <end position="393"/>
    </location>
</feature>
<evidence type="ECO:0000256" key="2">
    <source>
        <dbReference type="ARBA" id="ARBA00022729"/>
    </source>
</evidence>